<dbReference type="SUPFAM" id="SSF47336">
    <property type="entry name" value="ACP-like"/>
    <property type="match status" value="1"/>
</dbReference>
<dbReference type="InterPro" id="IPR013968">
    <property type="entry name" value="PKS_KR"/>
</dbReference>
<sequence>MRPFMRGATFVSLDVSRKIYDMPREVMGHTKKLLEMVKDGILQPANPVHILSVSDIQKGMRMLQDGKLIGKVVFDLDQPHALVPNMLRTKPSFFFNEDKTYLIAGGTGELGLAIARWMVEERGCKNLLLLSLSGLKSEVAIRTVKELRQTGARIEAPPCDITKIDILRNILRKYAYDMPPIGGCIQGSMILRDTIFSNMTHDDWRTSTDPKTIGSWNLHTLLPHGLDFFVLLSSVAGVLGSGGQANYAAGNTYLDSLARYRVSRGQKAIAFNLGVMLENGFLASKSTLRERILANGVLSGVAPRQFFALLDKYCNPSLDVLPIDESQLMIGLASPAQILKRAPKYSPFPTLPFYQYIMYRAHKSAQAQVGEVDGSAKMRHAFLAAETLPEAGAIVAEAFRQRLLSSMPGSGESVVSGDTEALNKQIRSYGVDSLVAIELRGWFAKEFGADVPIFDILGEGTLLSIGISAAAKSSLRVVADAPTE</sequence>
<dbReference type="OrthoDB" id="329835at2759"/>
<protein>
    <submittedName>
        <fullName evidence="4">Similar to PKS-like enzyme</fullName>
    </submittedName>
</protein>
<reference evidence="5" key="1">
    <citation type="journal article" date="2011" name="PLoS Genet.">
        <title>Genomic analysis of the necrotrophic fungal pathogens Sclerotinia sclerotiorum and Botrytis cinerea.</title>
        <authorList>
            <person name="Amselem J."/>
            <person name="Cuomo C.A."/>
            <person name="van Kan J.A."/>
            <person name="Viaud M."/>
            <person name="Benito E.P."/>
            <person name="Couloux A."/>
            <person name="Coutinho P.M."/>
            <person name="de Vries R.P."/>
            <person name="Dyer P.S."/>
            <person name="Fillinger S."/>
            <person name="Fournier E."/>
            <person name="Gout L."/>
            <person name="Hahn M."/>
            <person name="Kohn L."/>
            <person name="Lapalu N."/>
            <person name="Plummer K.M."/>
            <person name="Pradier J.M."/>
            <person name="Quevillon E."/>
            <person name="Sharon A."/>
            <person name="Simon A."/>
            <person name="ten Have A."/>
            <person name="Tudzynski B."/>
            <person name="Tudzynski P."/>
            <person name="Wincker P."/>
            <person name="Andrew M."/>
            <person name="Anthouard V."/>
            <person name="Beever R.E."/>
            <person name="Beffa R."/>
            <person name="Benoit I."/>
            <person name="Bouzid O."/>
            <person name="Brault B."/>
            <person name="Chen Z."/>
            <person name="Choquer M."/>
            <person name="Collemare J."/>
            <person name="Cotton P."/>
            <person name="Danchin E.G."/>
            <person name="Da Silva C."/>
            <person name="Gautier A."/>
            <person name="Giraud C."/>
            <person name="Giraud T."/>
            <person name="Gonzalez C."/>
            <person name="Grossetete S."/>
            <person name="Guldener U."/>
            <person name="Henrissat B."/>
            <person name="Howlett B.J."/>
            <person name="Kodira C."/>
            <person name="Kretschmer M."/>
            <person name="Lappartient A."/>
            <person name="Leroch M."/>
            <person name="Levis C."/>
            <person name="Mauceli E."/>
            <person name="Neuveglise C."/>
            <person name="Oeser B."/>
            <person name="Pearson M."/>
            <person name="Poulain J."/>
            <person name="Poussereau N."/>
            <person name="Quesneville H."/>
            <person name="Rascle C."/>
            <person name="Schumacher J."/>
            <person name="Segurens B."/>
            <person name="Sexton A."/>
            <person name="Silva E."/>
            <person name="Sirven C."/>
            <person name="Soanes D.M."/>
            <person name="Talbot N.J."/>
            <person name="Templeton M."/>
            <person name="Yandava C."/>
            <person name="Yarden O."/>
            <person name="Zeng Q."/>
            <person name="Rollins J.A."/>
            <person name="Lebrun M.H."/>
            <person name="Dickman M."/>
        </authorList>
    </citation>
    <scope>NUCLEOTIDE SEQUENCE [LARGE SCALE GENOMIC DNA]</scope>
    <source>
        <strain evidence="5">T4</strain>
    </source>
</reference>
<dbReference type="InterPro" id="IPR057326">
    <property type="entry name" value="KR_dom"/>
</dbReference>
<dbReference type="HOGENOM" id="CLU_000022_38_0_1"/>
<keyword evidence="1" id="KW-0596">Phosphopantetheine</keyword>
<gene>
    <name evidence="4" type="ORF">BofuT4_P017080.1</name>
</gene>
<dbReference type="PANTHER" id="PTHR43775:SF29">
    <property type="entry name" value="ASPERFURANONE POLYKETIDE SYNTHASE AFOG-RELATED"/>
    <property type="match status" value="1"/>
</dbReference>
<dbReference type="Pfam" id="PF08659">
    <property type="entry name" value="KR"/>
    <property type="match status" value="1"/>
</dbReference>
<dbReference type="STRING" id="999810.G2YI65"/>
<dbReference type="SMART" id="SM00823">
    <property type="entry name" value="PKS_PP"/>
    <property type="match status" value="1"/>
</dbReference>
<evidence type="ECO:0000313" key="4">
    <source>
        <dbReference type="EMBL" id="CCD51402.1"/>
    </source>
</evidence>
<dbReference type="InParanoid" id="G2YI65"/>
<dbReference type="InterPro" id="IPR020806">
    <property type="entry name" value="PKS_PP-bd"/>
</dbReference>
<evidence type="ECO:0000256" key="2">
    <source>
        <dbReference type="ARBA" id="ARBA00022553"/>
    </source>
</evidence>
<dbReference type="InterPro" id="IPR036736">
    <property type="entry name" value="ACP-like_sf"/>
</dbReference>
<dbReference type="EMBL" id="FQ790337">
    <property type="protein sequence ID" value="CCD51402.1"/>
    <property type="molecule type" value="Genomic_DNA"/>
</dbReference>
<dbReference type="AlphaFoldDB" id="G2YI65"/>
<dbReference type="PROSITE" id="PS50075">
    <property type="entry name" value="CARRIER"/>
    <property type="match status" value="1"/>
</dbReference>
<dbReference type="GO" id="GO:0004312">
    <property type="term" value="F:fatty acid synthase activity"/>
    <property type="evidence" value="ECO:0007669"/>
    <property type="project" value="TreeGrafter"/>
</dbReference>
<evidence type="ECO:0000313" key="5">
    <source>
        <dbReference type="Proteomes" id="UP000008177"/>
    </source>
</evidence>
<dbReference type="Proteomes" id="UP000008177">
    <property type="component" value="Unplaced contigs"/>
</dbReference>
<proteinExistence type="predicted"/>
<organism evidence="4 5">
    <name type="scientific">Botryotinia fuckeliana (strain T4)</name>
    <name type="common">Noble rot fungus</name>
    <name type="synonym">Botrytis cinerea</name>
    <dbReference type="NCBI Taxonomy" id="999810"/>
    <lineage>
        <taxon>Eukaryota</taxon>
        <taxon>Fungi</taxon>
        <taxon>Dikarya</taxon>
        <taxon>Ascomycota</taxon>
        <taxon>Pezizomycotina</taxon>
        <taxon>Leotiomycetes</taxon>
        <taxon>Helotiales</taxon>
        <taxon>Sclerotiniaceae</taxon>
        <taxon>Botrytis</taxon>
    </lineage>
</organism>
<dbReference type="PANTHER" id="PTHR43775">
    <property type="entry name" value="FATTY ACID SYNTHASE"/>
    <property type="match status" value="1"/>
</dbReference>
<dbReference type="Gene3D" id="3.40.50.720">
    <property type="entry name" value="NAD(P)-binding Rossmann-like Domain"/>
    <property type="match status" value="2"/>
</dbReference>
<evidence type="ECO:0000259" key="3">
    <source>
        <dbReference type="PROSITE" id="PS50075"/>
    </source>
</evidence>
<accession>G2YI65</accession>
<dbReference type="SUPFAM" id="SSF51735">
    <property type="entry name" value="NAD(P)-binding Rossmann-fold domains"/>
    <property type="match status" value="1"/>
</dbReference>
<dbReference type="InterPro" id="IPR009081">
    <property type="entry name" value="PP-bd_ACP"/>
</dbReference>
<dbReference type="PROSITE" id="PS00012">
    <property type="entry name" value="PHOSPHOPANTETHEINE"/>
    <property type="match status" value="1"/>
</dbReference>
<dbReference type="Gene3D" id="3.90.180.10">
    <property type="entry name" value="Medium-chain alcohol dehydrogenases, catalytic domain"/>
    <property type="match status" value="1"/>
</dbReference>
<evidence type="ECO:0000256" key="1">
    <source>
        <dbReference type="ARBA" id="ARBA00022450"/>
    </source>
</evidence>
<dbReference type="GO" id="GO:0031177">
    <property type="term" value="F:phosphopantetheine binding"/>
    <property type="evidence" value="ECO:0007669"/>
    <property type="project" value="InterPro"/>
</dbReference>
<dbReference type="InterPro" id="IPR036291">
    <property type="entry name" value="NAD(P)-bd_dom_sf"/>
</dbReference>
<dbReference type="InterPro" id="IPR006162">
    <property type="entry name" value="Ppantetheine_attach_site"/>
</dbReference>
<dbReference type="GO" id="GO:0044550">
    <property type="term" value="P:secondary metabolite biosynthetic process"/>
    <property type="evidence" value="ECO:0007669"/>
    <property type="project" value="TreeGrafter"/>
</dbReference>
<name>G2YI65_BOTF4</name>
<dbReference type="SMART" id="SM00822">
    <property type="entry name" value="PKS_KR"/>
    <property type="match status" value="1"/>
</dbReference>
<feature type="domain" description="Carrier" evidence="3">
    <location>
        <begin position="385"/>
        <end position="473"/>
    </location>
</feature>
<dbReference type="GO" id="GO:0006633">
    <property type="term" value="P:fatty acid biosynthetic process"/>
    <property type="evidence" value="ECO:0007669"/>
    <property type="project" value="TreeGrafter"/>
</dbReference>
<dbReference type="Pfam" id="PF00550">
    <property type="entry name" value="PP-binding"/>
    <property type="match status" value="1"/>
</dbReference>
<keyword evidence="2" id="KW-0597">Phosphoprotein</keyword>
<dbReference type="eggNOG" id="KOG1202">
    <property type="taxonomic scope" value="Eukaryota"/>
</dbReference>
<dbReference type="InterPro" id="IPR050091">
    <property type="entry name" value="PKS_NRPS_Biosynth_Enz"/>
</dbReference>